<evidence type="ECO:0000313" key="3">
    <source>
        <dbReference type="Proteomes" id="UP000324222"/>
    </source>
</evidence>
<protein>
    <submittedName>
        <fullName evidence="2">Uncharacterized protein</fullName>
    </submittedName>
</protein>
<name>A0A5B7F720_PORTR</name>
<evidence type="ECO:0000256" key="1">
    <source>
        <dbReference type="SAM" id="MobiDB-lite"/>
    </source>
</evidence>
<gene>
    <name evidence="2" type="ORF">E2C01_034925</name>
</gene>
<keyword evidence="3" id="KW-1185">Reference proteome</keyword>
<sequence length="109" mass="12170">MKKVFVQRNRGKSEPMQVAISEKKKKTVDMKKAMKDNKRWTTVEKREGEGSHGSLCSAQTCGGVEVARLSGRAVTWKALRPCFVNSSLGFIKSRSSHPPPSQQDGWMDC</sequence>
<organism evidence="2 3">
    <name type="scientific">Portunus trituberculatus</name>
    <name type="common">Swimming crab</name>
    <name type="synonym">Neptunus trituberculatus</name>
    <dbReference type="NCBI Taxonomy" id="210409"/>
    <lineage>
        <taxon>Eukaryota</taxon>
        <taxon>Metazoa</taxon>
        <taxon>Ecdysozoa</taxon>
        <taxon>Arthropoda</taxon>
        <taxon>Crustacea</taxon>
        <taxon>Multicrustacea</taxon>
        <taxon>Malacostraca</taxon>
        <taxon>Eumalacostraca</taxon>
        <taxon>Eucarida</taxon>
        <taxon>Decapoda</taxon>
        <taxon>Pleocyemata</taxon>
        <taxon>Brachyura</taxon>
        <taxon>Eubrachyura</taxon>
        <taxon>Portunoidea</taxon>
        <taxon>Portunidae</taxon>
        <taxon>Portuninae</taxon>
        <taxon>Portunus</taxon>
    </lineage>
</organism>
<feature type="region of interest" description="Disordered" evidence="1">
    <location>
        <begin position="1"/>
        <end position="33"/>
    </location>
</feature>
<dbReference type="Proteomes" id="UP000324222">
    <property type="component" value="Unassembled WGS sequence"/>
</dbReference>
<evidence type="ECO:0000313" key="2">
    <source>
        <dbReference type="EMBL" id="MPC41337.1"/>
    </source>
</evidence>
<comment type="caution">
    <text evidence="2">The sequence shown here is derived from an EMBL/GenBank/DDBJ whole genome shotgun (WGS) entry which is preliminary data.</text>
</comment>
<proteinExistence type="predicted"/>
<reference evidence="2 3" key="1">
    <citation type="submission" date="2019-05" db="EMBL/GenBank/DDBJ databases">
        <title>Another draft genome of Portunus trituberculatus and its Hox gene families provides insights of decapod evolution.</title>
        <authorList>
            <person name="Jeong J.-H."/>
            <person name="Song I."/>
            <person name="Kim S."/>
            <person name="Choi T."/>
            <person name="Kim D."/>
            <person name="Ryu S."/>
            <person name="Kim W."/>
        </authorList>
    </citation>
    <scope>NUCLEOTIDE SEQUENCE [LARGE SCALE GENOMIC DNA]</scope>
    <source>
        <tissue evidence="2">Muscle</tissue>
    </source>
</reference>
<accession>A0A5B7F720</accession>
<dbReference type="AlphaFoldDB" id="A0A5B7F720"/>
<dbReference type="EMBL" id="VSRR010005015">
    <property type="protein sequence ID" value="MPC41337.1"/>
    <property type="molecule type" value="Genomic_DNA"/>
</dbReference>
<feature type="region of interest" description="Disordered" evidence="1">
    <location>
        <begin position="90"/>
        <end position="109"/>
    </location>
</feature>